<reference evidence="4" key="1">
    <citation type="journal article" date="2020" name="Stud. Mycol.">
        <title>101 Dothideomycetes genomes: a test case for predicting lifestyles and emergence of pathogens.</title>
        <authorList>
            <person name="Haridas S."/>
            <person name="Albert R."/>
            <person name="Binder M."/>
            <person name="Bloem J."/>
            <person name="Labutti K."/>
            <person name="Salamov A."/>
            <person name="Andreopoulos B."/>
            <person name="Baker S."/>
            <person name="Barry K."/>
            <person name="Bills G."/>
            <person name="Bluhm B."/>
            <person name="Cannon C."/>
            <person name="Castanera R."/>
            <person name="Culley D."/>
            <person name="Daum C."/>
            <person name="Ezra D."/>
            <person name="Gonzalez J."/>
            <person name="Henrissat B."/>
            <person name="Kuo A."/>
            <person name="Liang C."/>
            <person name="Lipzen A."/>
            <person name="Lutzoni F."/>
            <person name="Magnuson J."/>
            <person name="Mondo S."/>
            <person name="Nolan M."/>
            <person name="Ohm R."/>
            <person name="Pangilinan J."/>
            <person name="Park H.-J."/>
            <person name="Ramirez L."/>
            <person name="Alfaro M."/>
            <person name="Sun H."/>
            <person name="Tritt A."/>
            <person name="Yoshinaga Y."/>
            <person name="Zwiers L.-H."/>
            <person name="Turgeon B."/>
            <person name="Goodwin S."/>
            <person name="Spatafora J."/>
            <person name="Crous P."/>
            <person name="Grigoriev I."/>
        </authorList>
    </citation>
    <scope>NUCLEOTIDE SEQUENCE</scope>
    <source>
        <strain evidence="4">CBS 207.26</strain>
    </source>
</reference>
<keyword evidence="2" id="KW-0472">Membrane</keyword>
<keyword evidence="2" id="KW-1133">Transmembrane helix</keyword>
<dbReference type="OrthoDB" id="5396681at2759"/>
<accession>A0A6A6EM59</accession>
<gene>
    <name evidence="4" type="ORF">K469DRAFT_696760</name>
</gene>
<feature type="region of interest" description="Disordered" evidence="1">
    <location>
        <begin position="309"/>
        <end position="336"/>
    </location>
</feature>
<feature type="transmembrane region" description="Helical" evidence="2">
    <location>
        <begin position="558"/>
        <end position="578"/>
    </location>
</feature>
<evidence type="ECO:0000259" key="3">
    <source>
        <dbReference type="Pfam" id="PF26616"/>
    </source>
</evidence>
<sequence length="640" mass="73154">MNQLVESCNNFLEFPKNIVHHDALEHSLRAYLTRLNEHAHRLFVNEDSAALDFLDLIDGDQGWTRTIAEFQPSCVRNLAELRGQLREALRDQSSDPQCRFIFIHARHSRDPLKISHSMLCFLFSYLQVMPSYLDFIFPFGDQEYAQDFHFSGWKEENFLEIRPRGLEIPKLGRSGREMRLCYNLMSVEESRDQIDLPWSIRQTAVYHSFDFETRKSVWITVKGNEVIKERISDATKSSRASRFGSSNDAFSASLAIHLLLCDLSGENWRWYIKDLENALQDLTRNILCTVVDRLPSLVLEPMVIPTTGPMSPRSYTGTFSAPSRTGTKQSLMSPRGRSGTFSTLSLAPTGTISNLSQAPTATTEETCEGKWAKFAIGTPQTLKQSLTSLYQYETRLEPPDLPPELSEDDDPSSQKNFKFSDLQRIQYIEEKTQEALLVLKLNTEILEELRQHYIYVTNQSAFPPELARACGTEIARFEKCVRGVEKDLRMQQSRTETLLRLLADRKAFLYGILQYQSMKASENSAKKAQVSADKMETMTVSMHNIARKTKQETVSMRIITLVTLFFLPGTFIGTFMSTDIIKFETNNTQHFQPQGLKVYLGICVPLMVATFLAWYFVYKSTNKGERPENQTTADGYSDSV</sequence>
<dbReference type="Proteomes" id="UP000800200">
    <property type="component" value="Unassembled WGS sequence"/>
</dbReference>
<organism evidence="4 5">
    <name type="scientific">Zopfia rhizophila CBS 207.26</name>
    <dbReference type="NCBI Taxonomy" id="1314779"/>
    <lineage>
        <taxon>Eukaryota</taxon>
        <taxon>Fungi</taxon>
        <taxon>Dikarya</taxon>
        <taxon>Ascomycota</taxon>
        <taxon>Pezizomycotina</taxon>
        <taxon>Dothideomycetes</taxon>
        <taxon>Dothideomycetes incertae sedis</taxon>
        <taxon>Zopfiaceae</taxon>
        <taxon>Zopfia</taxon>
    </lineage>
</organism>
<dbReference type="InterPro" id="IPR058257">
    <property type="entry name" value="CorA-like_dom"/>
</dbReference>
<dbReference type="Pfam" id="PF26616">
    <property type="entry name" value="CorA-like"/>
    <property type="match status" value="1"/>
</dbReference>
<keyword evidence="2" id="KW-0812">Transmembrane</keyword>
<name>A0A6A6EM59_9PEZI</name>
<keyword evidence="5" id="KW-1185">Reference proteome</keyword>
<evidence type="ECO:0000256" key="2">
    <source>
        <dbReference type="SAM" id="Phobius"/>
    </source>
</evidence>
<evidence type="ECO:0000256" key="1">
    <source>
        <dbReference type="SAM" id="MobiDB-lite"/>
    </source>
</evidence>
<dbReference type="Gene3D" id="1.20.58.340">
    <property type="entry name" value="Magnesium transport protein CorA, transmembrane region"/>
    <property type="match status" value="1"/>
</dbReference>
<dbReference type="AlphaFoldDB" id="A0A6A6EM59"/>
<evidence type="ECO:0000313" key="5">
    <source>
        <dbReference type="Proteomes" id="UP000800200"/>
    </source>
</evidence>
<feature type="compositionally biased region" description="Polar residues" evidence="1">
    <location>
        <begin position="313"/>
        <end position="332"/>
    </location>
</feature>
<feature type="transmembrane region" description="Helical" evidence="2">
    <location>
        <begin position="598"/>
        <end position="617"/>
    </location>
</feature>
<dbReference type="EMBL" id="ML994617">
    <property type="protein sequence ID" value="KAF2191006.1"/>
    <property type="molecule type" value="Genomic_DNA"/>
</dbReference>
<proteinExistence type="predicted"/>
<feature type="domain" description="CorA-like transporter" evidence="3">
    <location>
        <begin position="6"/>
        <end position="286"/>
    </location>
</feature>
<evidence type="ECO:0000313" key="4">
    <source>
        <dbReference type="EMBL" id="KAF2191006.1"/>
    </source>
</evidence>
<protein>
    <recommendedName>
        <fullName evidence="3">CorA-like transporter domain-containing protein</fullName>
    </recommendedName>
</protein>